<evidence type="ECO:0000313" key="9">
    <source>
        <dbReference type="EMBL" id="KRZ45423.1"/>
    </source>
</evidence>
<reference evidence="9 10" key="1">
    <citation type="submission" date="2015-01" db="EMBL/GenBank/DDBJ databases">
        <title>Evolution of Trichinella species and genotypes.</title>
        <authorList>
            <person name="Korhonen P.K."/>
            <person name="Edoardo P."/>
            <person name="Giuseppe L.R."/>
            <person name="Gasser R.B."/>
        </authorList>
    </citation>
    <scope>NUCLEOTIDE SEQUENCE [LARGE SCALE GENOMIC DNA]</scope>
    <source>
        <strain evidence="9">ISS176</strain>
    </source>
</reference>
<feature type="transmembrane region" description="Helical" evidence="6">
    <location>
        <begin position="149"/>
        <end position="170"/>
    </location>
</feature>
<evidence type="ECO:0000256" key="6">
    <source>
        <dbReference type="SAM" id="Phobius"/>
    </source>
</evidence>
<feature type="transmembrane region" description="Helical" evidence="6">
    <location>
        <begin position="62"/>
        <end position="81"/>
    </location>
</feature>
<proteinExistence type="inferred from homology"/>
<dbReference type="Pfam" id="PF09335">
    <property type="entry name" value="VTT_dom"/>
    <property type="match status" value="1"/>
</dbReference>
<evidence type="ECO:0000256" key="1">
    <source>
        <dbReference type="ARBA" id="ARBA00004141"/>
    </source>
</evidence>
<dbReference type="PANTHER" id="PTHR43220:SF18">
    <property type="entry name" value="TRANSMEMBRANE PROTEIN 41B"/>
    <property type="match status" value="1"/>
</dbReference>
<sequence>MMDKGLLKISFIFVISLSFLIFIYLSFPPLEQEEKAAIKLPTNLDDVKSLGRVLSKYKENHYYAILGFIVVTYIFLQSFAIPGSVFLSILCGYLFPFFTALCLICFCSSVGASVCYFLSRTFGRQFVQRYFPDRLKDWSSKVEENAHHMLFYIIFLRITPIFPNWLINIASPFVDVPFLAFFFGTFIGVAPPSLLFIETGLSLNELLMMENPFTFKRIAFITTLGTNDNDMNSCDNENSSNSSVQEELFFVAELQGVFDMNHLNQIVSTSQCQIDYLDEENLALRIGNTVFKCHWEEVTGTDLILKFVKEVYPKSWKFVSRSEKRCSSERLICLPKALLPEKEDSVSNLQKNEVPQHKANNEI</sequence>
<feature type="domain" description="VTT" evidence="7">
    <location>
        <begin position="81"/>
        <end position="198"/>
    </location>
</feature>
<evidence type="ECO:0000259" key="8">
    <source>
        <dbReference type="Pfam" id="PF10419"/>
    </source>
</evidence>
<dbReference type="InterPro" id="IPR032816">
    <property type="entry name" value="VTT_dom"/>
</dbReference>
<feature type="transmembrane region" description="Helical" evidence="6">
    <location>
        <begin position="93"/>
        <end position="119"/>
    </location>
</feature>
<dbReference type="Gene3D" id="2.60.40.4370">
    <property type="match status" value="1"/>
</dbReference>
<comment type="similarity">
    <text evidence="5">Belongs to the TMEM41 family.</text>
</comment>
<protein>
    <submittedName>
        <fullName evidence="9">Transmembrane protein 41-like protein</fullName>
    </submittedName>
</protein>
<dbReference type="AlphaFoldDB" id="A0A0V1KDN6"/>
<comment type="caution">
    <text evidence="9">The sequence shown here is derived from an EMBL/GenBank/DDBJ whole genome shotgun (WGS) entry which is preliminary data.</text>
</comment>
<keyword evidence="3 6" id="KW-1133">Transmembrane helix</keyword>
<comment type="subcellular location">
    <subcellularLocation>
        <location evidence="1">Membrane</location>
        <topology evidence="1">Multi-pass membrane protein</topology>
    </subcellularLocation>
</comment>
<evidence type="ECO:0000313" key="10">
    <source>
        <dbReference type="Proteomes" id="UP000054826"/>
    </source>
</evidence>
<dbReference type="PANTHER" id="PTHR43220">
    <property type="match status" value="1"/>
</dbReference>
<organism evidence="9 10">
    <name type="scientific">Trichinella pseudospiralis</name>
    <name type="common">Parasitic roundworm</name>
    <dbReference type="NCBI Taxonomy" id="6337"/>
    <lineage>
        <taxon>Eukaryota</taxon>
        <taxon>Metazoa</taxon>
        <taxon>Ecdysozoa</taxon>
        <taxon>Nematoda</taxon>
        <taxon>Enoplea</taxon>
        <taxon>Dorylaimia</taxon>
        <taxon>Trichinellida</taxon>
        <taxon>Trichinellidae</taxon>
        <taxon>Trichinella</taxon>
    </lineage>
</organism>
<dbReference type="EMBL" id="JYDV01000003">
    <property type="protein sequence ID" value="KRZ45423.1"/>
    <property type="molecule type" value="Genomic_DNA"/>
</dbReference>
<accession>A0A0V1KDN6</accession>
<dbReference type="InterPro" id="IPR045014">
    <property type="entry name" value="TM41A/B"/>
</dbReference>
<keyword evidence="2 6" id="KW-0812">Transmembrane</keyword>
<gene>
    <name evidence="9" type="primary">tag-175</name>
    <name evidence="9" type="ORF">T4C_4125</name>
</gene>
<keyword evidence="4 6" id="KW-0472">Membrane</keyword>
<feature type="transmembrane region" description="Helical" evidence="6">
    <location>
        <begin position="6"/>
        <end position="27"/>
    </location>
</feature>
<evidence type="ECO:0000256" key="3">
    <source>
        <dbReference type="ARBA" id="ARBA00022989"/>
    </source>
</evidence>
<evidence type="ECO:0000259" key="7">
    <source>
        <dbReference type="Pfam" id="PF09335"/>
    </source>
</evidence>
<dbReference type="Proteomes" id="UP000054826">
    <property type="component" value="Unassembled WGS sequence"/>
</dbReference>
<name>A0A0V1KDN6_TRIPS</name>
<dbReference type="GO" id="GO:0005789">
    <property type="term" value="C:endoplasmic reticulum membrane"/>
    <property type="evidence" value="ECO:0007669"/>
    <property type="project" value="TreeGrafter"/>
</dbReference>
<dbReference type="GO" id="GO:0000045">
    <property type="term" value="P:autophagosome assembly"/>
    <property type="evidence" value="ECO:0007669"/>
    <property type="project" value="TreeGrafter"/>
</dbReference>
<evidence type="ECO:0000256" key="5">
    <source>
        <dbReference type="ARBA" id="ARBA00025797"/>
    </source>
</evidence>
<evidence type="ECO:0000256" key="4">
    <source>
        <dbReference type="ARBA" id="ARBA00023136"/>
    </source>
</evidence>
<feature type="domain" description="Transcription factor TFIIIC triple barrel" evidence="8">
    <location>
        <begin position="248"/>
        <end position="312"/>
    </location>
</feature>
<dbReference type="Pfam" id="PF10419">
    <property type="entry name" value="TFIIIC_sub6"/>
    <property type="match status" value="1"/>
</dbReference>
<dbReference type="InterPro" id="IPR019481">
    <property type="entry name" value="TFIIIC_triple_barrel"/>
</dbReference>
<evidence type="ECO:0000256" key="2">
    <source>
        <dbReference type="ARBA" id="ARBA00022692"/>
    </source>
</evidence>
<feature type="transmembrane region" description="Helical" evidence="6">
    <location>
        <begin position="176"/>
        <end position="197"/>
    </location>
</feature>